<dbReference type="PhylomeDB" id="B4M6I1"/>
<dbReference type="Pfam" id="PF00153">
    <property type="entry name" value="Mito_carr"/>
    <property type="match status" value="3"/>
</dbReference>
<keyword evidence="7" id="KW-1133">Transmembrane helix</keyword>
<sequence length="350" mass="39137">MKVDVILNTDESITTTAQPVTAATATAAAATTTAATTTVTAATTTFVRSSHANIFLDRFFGAFQWEEFACGCGSAFVNICVTYPIYKIIFRQMLHGVPIDSALLQLRHEGLGFLYRGMLPPLAQKTISLSIMFGVFDGTRRYLVEDYRLNDYGAKVIAGVVAGSVESILLPFERVQTLLADSKFHQYFSNTQNAFRYVVTNYGFRELYRGIEPVFWRNGLSNALFFMLREEASVRLPKRKSVSTRTAQEFIAGAVIGASISTLFYPLNVIKVSLQSDMGQVTEGSWHACKRIYRERDSRIGNFYRGCAFNTGRSFISWGIMNTAYENLKKLIRQQELAPQVQTLPMSKGK</sequence>
<evidence type="ECO:0000256" key="6">
    <source>
        <dbReference type="ARBA" id="ARBA00022792"/>
    </source>
</evidence>
<dbReference type="GO" id="GO:0051724">
    <property type="term" value="F:NAD transmembrane transporter activity"/>
    <property type="evidence" value="ECO:0007669"/>
    <property type="project" value="TreeGrafter"/>
</dbReference>
<dbReference type="InterPro" id="IPR052465">
    <property type="entry name" value="Mito_NAD+_Carrier"/>
</dbReference>
<evidence type="ECO:0000256" key="11">
    <source>
        <dbReference type="RuleBase" id="RU000488"/>
    </source>
</evidence>
<dbReference type="SUPFAM" id="SSF103506">
    <property type="entry name" value="Mitochondrial carrier"/>
    <property type="match status" value="1"/>
</dbReference>
<dbReference type="InterPro" id="IPR018108">
    <property type="entry name" value="MCP_transmembrane"/>
</dbReference>
<dbReference type="eggNOG" id="KOG1519">
    <property type="taxonomic scope" value="Eukaryota"/>
</dbReference>
<evidence type="ECO:0000313" key="13">
    <source>
        <dbReference type="Proteomes" id="UP000008792"/>
    </source>
</evidence>
<evidence type="ECO:0000256" key="1">
    <source>
        <dbReference type="ARBA" id="ARBA00004448"/>
    </source>
</evidence>
<dbReference type="STRING" id="7244.B4M6I1"/>
<feature type="repeat" description="Solcar" evidence="10">
    <location>
        <begin position="244"/>
        <end position="331"/>
    </location>
</feature>
<evidence type="ECO:0000256" key="5">
    <source>
        <dbReference type="ARBA" id="ARBA00022737"/>
    </source>
</evidence>
<dbReference type="KEGG" id="dvi:6633073"/>
<keyword evidence="3 11" id="KW-0813">Transport</keyword>
<dbReference type="FunCoup" id="B4M6I1">
    <property type="interactions" value="1376"/>
</dbReference>
<dbReference type="OMA" id="GCAFNTG"/>
<dbReference type="EMBL" id="CH940652">
    <property type="protein sequence ID" value="EDW59257.1"/>
    <property type="molecule type" value="Genomic_DNA"/>
</dbReference>
<accession>B4M6I1</accession>
<feature type="repeat" description="Solcar" evidence="10">
    <location>
        <begin position="62"/>
        <end position="142"/>
    </location>
</feature>
<evidence type="ECO:0000256" key="4">
    <source>
        <dbReference type="ARBA" id="ARBA00022692"/>
    </source>
</evidence>
<keyword evidence="6" id="KW-0999">Mitochondrion inner membrane</keyword>
<dbReference type="GO" id="GO:0005743">
    <property type="term" value="C:mitochondrial inner membrane"/>
    <property type="evidence" value="ECO:0007669"/>
    <property type="project" value="UniProtKB-SubCell"/>
</dbReference>
<evidence type="ECO:0000256" key="7">
    <source>
        <dbReference type="ARBA" id="ARBA00022989"/>
    </source>
</evidence>
<keyword evidence="9 10" id="KW-0472">Membrane</keyword>
<dbReference type="InParanoid" id="B4M6I1"/>
<evidence type="ECO:0000256" key="9">
    <source>
        <dbReference type="ARBA" id="ARBA00023136"/>
    </source>
</evidence>
<dbReference type="HOGENOM" id="CLU_061821_0_0_1"/>
<evidence type="ECO:0000256" key="8">
    <source>
        <dbReference type="ARBA" id="ARBA00023128"/>
    </source>
</evidence>
<dbReference type="InterPro" id="IPR023395">
    <property type="entry name" value="MCP_dom_sf"/>
</dbReference>
<evidence type="ECO:0008006" key="14">
    <source>
        <dbReference type="Google" id="ProtNLM"/>
    </source>
</evidence>
<reference evidence="12 13" key="1">
    <citation type="journal article" date="2007" name="Nature">
        <title>Evolution of genes and genomes on the Drosophila phylogeny.</title>
        <authorList>
            <consortium name="Drosophila 12 Genomes Consortium"/>
            <person name="Clark A.G."/>
            <person name="Eisen M.B."/>
            <person name="Smith D.R."/>
            <person name="Bergman C.M."/>
            <person name="Oliver B."/>
            <person name="Markow T.A."/>
            <person name="Kaufman T.C."/>
            <person name="Kellis M."/>
            <person name="Gelbart W."/>
            <person name="Iyer V.N."/>
            <person name="Pollard D.A."/>
            <person name="Sackton T.B."/>
            <person name="Larracuente A.M."/>
            <person name="Singh N.D."/>
            <person name="Abad J.P."/>
            <person name="Abt D.N."/>
            <person name="Adryan B."/>
            <person name="Aguade M."/>
            <person name="Akashi H."/>
            <person name="Anderson W.W."/>
            <person name="Aquadro C.F."/>
            <person name="Ardell D.H."/>
            <person name="Arguello R."/>
            <person name="Artieri C.G."/>
            <person name="Barbash D.A."/>
            <person name="Barker D."/>
            <person name="Barsanti P."/>
            <person name="Batterham P."/>
            <person name="Batzoglou S."/>
            <person name="Begun D."/>
            <person name="Bhutkar A."/>
            <person name="Blanco E."/>
            <person name="Bosak S.A."/>
            <person name="Bradley R.K."/>
            <person name="Brand A.D."/>
            <person name="Brent M.R."/>
            <person name="Brooks A.N."/>
            <person name="Brown R.H."/>
            <person name="Butlin R.K."/>
            <person name="Caggese C."/>
            <person name="Calvi B.R."/>
            <person name="Bernardo de Carvalho A."/>
            <person name="Caspi A."/>
            <person name="Castrezana S."/>
            <person name="Celniker S.E."/>
            <person name="Chang J.L."/>
            <person name="Chapple C."/>
            <person name="Chatterji S."/>
            <person name="Chinwalla A."/>
            <person name="Civetta A."/>
            <person name="Clifton S.W."/>
            <person name="Comeron J.M."/>
            <person name="Costello J.C."/>
            <person name="Coyne J.A."/>
            <person name="Daub J."/>
            <person name="David R.G."/>
            <person name="Delcher A.L."/>
            <person name="Delehaunty K."/>
            <person name="Do C.B."/>
            <person name="Ebling H."/>
            <person name="Edwards K."/>
            <person name="Eickbush T."/>
            <person name="Evans J.D."/>
            <person name="Filipski A."/>
            <person name="Findeiss S."/>
            <person name="Freyhult E."/>
            <person name="Fulton L."/>
            <person name="Fulton R."/>
            <person name="Garcia A.C."/>
            <person name="Gardiner A."/>
            <person name="Garfield D.A."/>
            <person name="Garvin B.E."/>
            <person name="Gibson G."/>
            <person name="Gilbert D."/>
            <person name="Gnerre S."/>
            <person name="Godfrey J."/>
            <person name="Good R."/>
            <person name="Gotea V."/>
            <person name="Gravely B."/>
            <person name="Greenberg A.J."/>
            <person name="Griffiths-Jones S."/>
            <person name="Gross S."/>
            <person name="Guigo R."/>
            <person name="Gustafson E.A."/>
            <person name="Haerty W."/>
            <person name="Hahn M.W."/>
            <person name="Halligan D.L."/>
            <person name="Halpern A.L."/>
            <person name="Halter G.M."/>
            <person name="Han M.V."/>
            <person name="Heger A."/>
            <person name="Hillier L."/>
            <person name="Hinrichs A.S."/>
            <person name="Holmes I."/>
            <person name="Hoskins R.A."/>
            <person name="Hubisz M.J."/>
            <person name="Hultmark D."/>
            <person name="Huntley M.A."/>
            <person name="Jaffe D.B."/>
            <person name="Jagadeeshan S."/>
            <person name="Jeck W.R."/>
            <person name="Johnson J."/>
            <person name="Jones C.D."/>
            <person name="Jordan W.C."/>
            <person name="Karpen G.H."/>
            <person name="Kataoka E."/>
            <person name="Keightley P.D."/>
            <person name="Kheradpour P."/>
            <person name="Kirkness E.F."/>
            <person name="Koerich L.B."/>
            <person name="Kristiansen K."/>
            <person name="Kudrna D."/>
            <person name="Kulathinal R.J."/>
            <person name="Kumar S."/>
            <person name="Kwok R."/>
            <person name="Lander E."/>
            <person name="Langley C.H."/>
            <person name="Lapoint R."/>
            <person name="Lazzaro B.P."/>
            <person name="Lee S.J."/>
            <person name="Levesque L."/>
            <person name="Li R."/>
            <person name="Lin C.F."/>
            <person name="Lin M.F."/>
            <person name="Lindblad-Toh K."/>
            <person name="Llopart A."/>
            <person name="Long M."/>
            <person name="Low L."/>
            <person name="Lozovsky E."/>
            <person name="Lu J."/>
            <person name="Luo M."/>
            <person name="Machado C.A."/>
            <person name="Makalowski W."/>
            <person name="Marzo M."/>
            <person name="Matsuda M."/>
            <person name="Matzkin L."/>
            <person name="McAllister B."/>
            <person name="McBride C.S."/>
            <person name="McKernan B."/>
            <person name="McKernan K."/>
            <person name="Mendez-Lago M."/>
            <person name="Minx P."/>
            <person name="Mollenhauer M.U."/>
            <person name="Montooth K."/>
            <person name="Mount S.M."/>
            <person name="Mu X."/>
            <person name="Myers E."/>
            <person name="Negre B."/>
            <person name="Newfeld S."/>
            <person name="Nielsen R."/>
            <person name="Noor M.A."/>
            <person name="O'Grady P."/>
            <person name="Pachter L."/>
            <person name="Papaceit M."/>
            <person name="Parisi M.J."/>
            <person name="Parisi M."/>
            <person name="Parts L."/>
            <person name="Pedersen J.S."/>
            <person name="Pesole G."/>
            <person name="Phillippy A.M."/>
            <person name="Ponting C.P."/>
            <person name="Pop M."/>
            <person name="Porcelli D."/>
            <person name="Powell J.R."/>
            <person name="Prohaska S."/>
            <person name="Pruitt K."/>
            <person name="Puig M."/>
            <person name="Quesneville H."/>
            <person name="Ram K.R."/>
            <person name="Rand D."/>
            <person name="Rasmussen M.D."/>
            <person name="Reed L.K."/>
            <person name="Reenan R."/>
            <person name="Reily A."/>
            <person name="Remington K.A."/>
            <person name="Rieger T.T."/>
            <person name="Ritchie M.G."/>
            <person name="Robin C."/>
            <person name="Rogers Y.H."/>
            <person name="Rohde C."/>
            <person name="Rozas J."/>
            <person name="Rubenfield M.J."/>
            <person name="Ruiz A."/>
            <person name="Russo S."/>
            <person name="Salzberg S.L."/>
            <person name="Sanchez-Gracia A."/>
            <person name="Saranga D.J."/>
            <person name="Sato H."/>
            <person name="Schaeffer S.W."/>
            <person name="Schatz M.C."/>
            <person name="Schlenke T."/>
            <person name="Schwartz R."/>
            <person name="Segarra C."/>
            <person name="Singh R.S."/>
            <person name="Sirot L."/>
            <person name="Sirota M."/>
            <person name="Sisneros N.B."/>
            <person name="Smith C.D."/>
            <person name="Smith T.F."/>
            <person name="Spieth J."/>
            <person name="Stage D.E."/>
            <person name="Stark A."/>
            <person name="Stephan W."/>
            <person name="Strausberg R.L."/>
            <person name="Strempel S."/>
            <person name="Sturgill D."/>
            <person name="Sutton G."/>
            <person name="Sutton G.G."/>
            <person name="Tao W."/>
            <person name="Teichmann S."/>
            <person name="Tobari Y.N."/>
            <person name="Tomimura Y."/>
            <person name="Tsolas J.M."/>
            <person name="Valente V.L."/>
            <person name="Venter E."/>
            <person name="Venter J.C."/>
            <person name="Vicario S."/>
            <person name="Vieira F.G."/>
            <person name="Vilella A.J."/>
            <person name="Villasante A."/>
            <person name="Walenz B."/>
            <person name="Wang J."/>
            <person name="Wasserman M."/>
            <person name="Watts T."/>
            <person name="Wilson D."/>
            <person name="Wilson R.K."/>
            <person name="Wing R.A."/>
            <person name="Wolfner M.F."/>
            <person name="Wong A."/>
            <person name="Wong G.K."/>
            <person name="Wu C.I."/>
            <person name="Wu G."/>
            <person name="Yamamoto D."/>
            <person name="Yang H.P."/>
            <person name="Yang S.P."/>
            <person name="Yorke J.A."/>
            <person name="Yoshida K."/>
            <person name="Zdobnov E."/>
            <person name="Zhang P."/>
            <person name="Zhang Y."/>
            <person name="Zimin A.V."/>
            <person name="Baldwin J."/>
            <person name="Abdouelleil A."/>
            <person name="Abdulkadir J."/>
            <person name="Abebe A."/>
            <person name="Abera B."/>
            <person name="Abreu J."/>
            <person name="Acer S.C."/>
            <person name="Aftuck L."/>
            <person name="Alexander A."/>
            <person name="An P."/>
            <person name="Anderson E."/>
            <person name="Anderson S."/>
            <person name="Arachi H."/>
            <person name="Azer M."/>
            <person name="Bachantsang P."/>
            <person name="Barry A."/>
            <person name="Bayul T."/>
            <person name="Berlin A."/>
            <person name="Bessette D."/>
            <person name="Bloom T."/>
            <person name="Blye J."/>
            <person name="Boguslavskiy L."/>
            <person name="Bonnet C."/>
            <person name="Boukhgalter B."/>
            <person name="Bourzgui I."/>
            <person name="Brown A."/>
            <person name="Cahill P."/>
            <person name="Channer S."/>
            <person name="Cheshatsang Y."/>
            <person name="Chuda L."/>
            <person name="Citroen M."/>
            <person name="Collymore A."/>
            <person name="Cooke P."/>
            <person name="Costello M."/>
            <person name="D'Aco K."/>
            <person name="Daza R."/>
            <person name="De Haan G."/>
            <person name="DeGray S."/>
            <person name="DeMaso C."/>
            <person name="Dhargay N."/>
            <person name="Dooley K."/>
            <person name="Dooley E."/>
            <person name="Doricent M."/>
            <person name="Dorje P."/>
            <person name="Dorjee K."/>
            <person name="Dupes A."/>
            <person name="Elong R."/>
            <person name="Falk J."/>
            <person name="Farina A."/>
            <person name="Faro S."/>
            <person name="Ferguson D."/>
            <person name="Fisher S."/>
            <person name="Foley C.D."/>
            <person name="Franke A."/>
            <person name="Friedrich D."/>
            <person name="Gadbois L."/>
            <person name="Gearin G."/>
            <person name="Gearin C.R."/>
            <person name="Giannoukos G."/>
            <person name="Goode T."/>
            <person name="Graham J."/>
            <person name="Grandbois E."/>
            <person name="Grewal S."/>
            <person name="Gyaltsen K."/>
            <person name="Hafez N."/>
            <person name="Hagos B."/>
            <person name="Hall J."/>
            <person name="Henson C."/>
            <person name="Hollinger A."/>
            <person name="Honan T."/>
            <person name="Huard M.D."/>
            <person name="Hughes L."/>
            <person name="Hurhula B."/>
            <person name="Husby M.E."/>
            <person name="Kamat A."/>
            <person name="Kanga B."/>
            <person name="Kashin S."/>
            <person name="Khazanovich D."/>
            <person name="Kisner P."/>
            <person name="Lance K."/>
            <person name="Lara M."/>
            <person name="Lee W."/>
            <person name="Lennon N."/>
            <person name="Letendre F."/>
            <person name="LeVine R."/>
            <person name="Lipovsky A."/>
            <person name="Liu X."/>
            <person name="Liu J."/>
            <person name="Liu S."/>
            <person name="Lokyitsang T."/>
            <person name="Lokyitsang Y."/>
            <person name="Lubonja R."/>
            <person name="Lui A."/>
            <person name="MacDonald P."/>
            <person name="Magnisalis V."/>
            <person name="Maru K."/>
            <person name="Matthews C."/>
            <person name="McCusker W."/>
            <person name="McDonough S."/>
            <person name="Mehta T."/>
            <person name="Meldrim J."/>
            <person name="Meneus L."/>
            <person name="Mihai O."/>
            <person name="Mihalev A."/>
            <person name="Mihova T."/>
            <person name="Mittelman R."/>
            <person name="Mlenga V."/>
            <person name="Montmayeur A."/>
            <person name="Mulrain L."/>
            <person name="Navidi A."/>
            <person name="Naylor J."/>
            <person name="Negash T."/>
            <person name="Nguyen T."/>
            <person name="Nguyen N."/>
            <person name="Nicol R."/>
            <person name="Norbu C."/>
            <person name="Norbu N."/>
            <person name="Novod N."/>
            <person name="O'Neill B."/>
            <person name="Osman S."/>
            <person name="Markiewicz E."/>
            <person name="Oyono O.L."/>
            <person name="Patti C."/>
            <person name="Phunkhang P."/>
            <person name="Pierre F."/>
            <person name="Priest M."/>
            <person name="Raghuraman S."/>
            <person name="Rege F."/>
            <person name="Reyes R."/>
            <person name="Rise C."/>
            <person name="Rogov P."/>
            <person name="Ross K."/>
            <person name="Ryan E."/>
            <person name="Settipalli S."/>
            <person name="Shea T."/>
            <person name="Sherpa N."/>
            <person name="Shi L."/>
            <person name="Shih D."/>
            <person name="Sparrow T."/>
            <person name="Spaulding J."/>
            <person name="Stalker J."/>
            <person name="Stange-Thomann N."/>
            <person name="Stavropoulos S."/>
            <person name="Stone C."/>
            <person name="Strader C."/>
            <person name="Tesfaye S."/>
            <person name="Thomson T."/>
            <person name="Thoulutsang Y."/>
            <person name="Thoulutsang D."/>
            <person name="Topham K."/>
            <person name="Topping I."/>
            <person name="Tsamla T."/>
            <person name="Vassiliev H."/>
            <person name="Vo A."/>
            <person name="Wangchuk T."/>
            <person name="Wangdi T."/>
            <person name="Weiand M."/>
            <person name="Wilkinson J."/>
            <person name="Wilson A."/>
            <person name="Yadav S."/>
            <person name="Young G."/>
            <person name="Yu Q."/>
            <person name="Zembek L."/>
            <person name="Zhong D."/>
            <person name="Zimmer A."/>
            <person name="Zwirko Z."/>
            <person name="Jaffe D.B."/>
            <person name="Alvarez P."/>
            <person name="Brockman W."/>
            <person name="Butler J."/>
            <person name="Chin C."/>
            <person name="Gnerre S."/>
            <person name="Grabherr M."/>
            <person name="Kleber M."/>
            <person name="Mauceli E."/>
            <person name="MacCallum I."/>
        </authorList>
    </citation>
    <scope>NUCLEOTIDE SEQUENCE [LARGE SCALE GENOMIC DNA]</scope>
    <source>
        <strain evidence="13">Tucson 15010-1051.87</strain>
    </source>
</reference>
<dbReference type="OrthoDB" id="2139348at2759"/>
<dbReference type="PANTHER" id="PTHR46131:SF1">
    <property type="entry name" value="SD08549P"/>
    <property type="match status" value="1"/>
</dbReference>
<comment type="similarity">
    <text evidence="2 11">Belongs to the mitochondrial carrier (TC 2.A.29) family.</text>
</comment>
<keyword evidence="5" id="KW-0677">Repeat</keyword>
<comment type="subcellular location">
    <subcellularLocation>
        <location evidence="1">Mitochondrion inner membrane</location>
        <topology evidence="1">Multi-pass membrane protein</topology>
    </subcellularLocation>
</comment>
<name>B4M6I1_DROVI</name>
<keyword evidence="4 10" id="KW-0812">Transmembrane</keyword>
<dbReference type="PANTHER" id="PTHR46131">
    <property type="entry name" value="SD08549P"/>
    <property type="match status" value="1"/>
</dbReference>
<dbReference type="AlphaFoldDB" id="B4M6I1"/>
<feature type="repeat" description="Solcar" evidence="10">
    <location>
        <begin position="150"/>
        <end position="235"/>
    </location>
</feature>
<evidence type="ECO:0000256" key="10">
    <source>
        <dbReference type="PROSITE-ProRule" id="PRU00282"/>
    </source>
</evidence>
<gene>
    <name evidence="12" type="primary">Dvir\GJ10779</name>
    <name evidence="12" type="ORF">Dvir_GJ10779</name>
</gene>
<protein>
    <recommendedName>
        <fullName evidence="14">Solute carrier family 25 member 51</fullName>
    </recommendedName>
</protein>
<keyword evidence="8" id="KW-0496">Mitochondrion</keyword>
<dbReference type="Gene3D" id="1.50.40.10">
    <property type="entry name" value="Mitochondrial carrier domain"/>
    <property type="match status" value="1"/>
</dbReference>
<evidence type="ECO:0000256" key="3">
    <source>
        <dbReference type="ARBA" id="ARBA00022448"/>
    </source>
</evidence>
<evidence type="ECO:0000256" key="2">
    <source>
        <dbReference type="ARBA" id="ARBA00006375"/>
    </source>
</evidence>
<proteinExistence type="inferred from homology"/>
<dbReference type="PROSITE" id="PS50920">
    <property type="entry name" value="SOLCAR"/>
    <property type="match status" value="3"/>
</dbReference>
<organism evidence="12 13">
    <name type="scientific">Drosophila virilis</name>
    <name type="common">Fruit fly</name>
    <dbReference type="NCBI Taxonomy" id="7244"/>
    <lineage>
        <taxon>Eukaryota</taxon>
        <taxon>Metazoa</taxon>
        <taxon>Ecdysozoa</taxon>
        <taxon>Arthropoda</taxon>
        <taxon>Hexapoda</taxon>
        <taxon>Insecta</taxon>
        <taxon>Pterygota</taxon>
        <taxon>Neoptera</taxon>
        <taxon>Endopterygota</taxon>
        <taxon>Diptera</taxon>
        <taxon>Brachycera</taxon>
        <taxon>Muscomorpha</taxon>
        <taxon>Ephydroidea</taxon>
        <taxon>Drosophilidae</taxon>
        <taxon>Drosophila</taxon>
    </lineage>
</organism>
<evidence type="ECO:0000313" key="12">
    <source>
        <dbReference type="EMBL" id="EDW59257.1"/>
    </source>
</evidence>
<dbReference type="Proteomes" id="UP000008792">
    <property type="component" value="Unassembled WGS sequence"/>
</dbReference>
<keyword evidence="13" id="KW-1185">Reference proteome</keyword>